<sequence>MSLKQRLLAVVLTAVSLAWLGAAFITYLDARHELDELLDAHLAQASTLLIAQSAEELDDIKAEHAPLLHEYSRDIAFQLWDKHQQLRFHSVNAPAQPLTDTEQGFSTQVIDGVTWRVFSMWNNEHDVLIHVAERMDMRQHLAKDITERLLLPLALTLPILAVLLWWLIGKSLSPLLRLTQALTRRSANNLSPITLQAPPEVAPLISRLNQLFTRISDLIEQERRFTADAAHELRTPIAGIQAQVQVAQAAQQAPERQNALSNALQGCQRATHLISQLLTLARLESYSQAQWVMCDLVSLSQQTLAELATQAYSQQHQLELCELNNPIYVQGLPTLLQVLLRNLLDNAIRYTPANSTIQVCVLQQQQQVIWQVADNGQGLAETDLAKITQRFYRALGTQASGSGLGLSIVQRIAHIHQASLSIRNRINNSGLIVEIIFEQAT</sequence>
<dbReference type="InterPro" id="IPR003594">
    <property type="entry name" value="HATPase_dom"/>
</dbReference>
<keyword evidence="8 16" id="KW-0418">Kinase</keyword>
<dbReference type="InterPro" id="IPR003661">
    <property type="entry name" value="HisK_dim/P_dom"/>
</dbReference>
<comment type="catalytic activity">
    <reaction evidence="1">
        <text>ATP + protein L-histidine = ADP + protein N-phospho-L-histidine.</text>
        <dbReference type="EC" id="2.7.13.3"/>
    </reaction>
</comment>
<dbReference type="PROSITE" id="PS50109">
    <property type="entry name" value="HIS_KIN"/>
    <property type="match status" value="1"/>
</dbReference>
<protein>
    <recommendedName>
        <fullName evidence="3">histidine kinase</fullName>
        <ecNumber evidence="3">2.7.13.3</ecNumber>
    </recommendedName>
</protein>
<comment type="subcellular location">
    <subcellularLocation>
        <location evidence="2">Membrane</location>
        <topology evidence="2">Multi-pass membrane protein</topology>
    </subcellularLocation>
</comment>
<dbReference type="InterPro" id="IPR036097">
    <property type="entry name" value="HisK_dim/P_sf"/>
</dbReference>
<keyword evidence="9" id="KW-0067">ATP-binding</keyword>
<dbReference type="PROSITE" id="PS50885">
    <property type="entry name" value="HAMP"/>
    <property type="match status" value="1"/>
</dbReference>
<dbReference type="Proteomes" id="UP001300672">
    <property type="component" value="Chromosome"/>
</dbReference>
<feature type="transmembrane region" description="Helical" evidence="13">
    <location>
        <begin position="149"/>
        <end position="168"/>
    </location>
</feature>
<dbReference type="PANTHER" id="PTHR45436:SF14">
    <property type="entry name" value="SENSOR PROTEIN QSEC"/>
    <property type="match status" value="1"/>
</dbReference>
<dbReference type="InterPro" id="IPR004358">
    <property type="entry name" value="Sig_transdc_His_kin-like_C"/>
</dbReference>
<evidence type="ECO:0000259" key="14">
    <source>
        <dbReference type="PROSITE" id="PS50109"/>
    </source>
</evidence>
<evidence type="ECO:0000313" key="16">
    <source>
        <dbReference type="EMBL" id="WGZ89455.1"/>
    </source>
</evidence>
<keyword evidence="11" id="KW-0902">Two-component regulatory system</keyword>
<keyword evidence="12 13" id="KW-0472">Membrane</keyword>
<evidence type="ECO:0000256" key="3">
    <source>
        <dbReference type="ARBA" id="ARBA00012438"/>
    </source>
</evidence>
<dbReference type="Gene3D" id="3.30.565.10">
    <property type="entry name" value="Histidine kinase-like ATPase, C-terminal domain"/>
    <property type="match status" value="1"/>
</dbReference>
<dbReference type="Pfam" id="PF00512">
    <property type="entry name" value="HisKA"/>
    <property type="match status" value="1"/>
</dbReference>
<organism evidence="16">
    <name type="scientific">Candidatus Thiocaldithrix dubininis</name>
    <dbReference type="NCBI Taxonomy" id="3080823"/>
    <lineage>
        <taxon>Bacteria</taxon>
        <taxon>Pseudomonadati</taxon>
        <taxon>Pseudomonadota</taxon>
        <taxon>Gammaproteobacteria</taxon>
        <taxon>Thiotrichales</taxon>
        <taxon>Thiotrichaceae</taxon>
        <taxon>Candidatus Thiocaldithrix</taxon>
    </lineage>
</organism>
<evidence type="ECO:0000259" key="15">
    <source>
        <dbReference type="PROSITE" id="PS50885"/>
    </source>
</evidence>
<evidence type="ECO:0000256" key="10">
    <source>
        <dbReference type="ARBA" id="ARBA00022989"/>
    </source>
</evidence>
<reference evidence="16" key="2">
    <citation type="submission" date="2023-04" db="EMBL/GenBank/DDBJ databases">
        <authorList>
            <person name="Beletskiy A.V."/>
            <person name="Mardanov A.V."/>
            <person name="Ravin N.V."/>
        </authorList>
    </citation>
    <scope>NUCLEOTIDE SEQUENCE</scope>
    <source>
        <strain evidence="16">GKL-01</strain>
    </source>
</reference>
<keyword evidence="4" id="KW-0597">Phosphoprotein</keyword>
<dbReference type="EC" id="2.7.13.3" evidence="3"/>
<evidence type="ECO:0000256" key="2">
    <source>
        <dbReference type="ARBA" id="ARBA00004141"/>
    </source>
</evidence>
<dbReference type="SMART" id="SM00387">
    <property type="entry name" value="HATPase_c"/>
    <property type="match status" value="1"/>
</dbReference>
<dbReference type="InterPro" id="IPR005467">
    <property type="entry name" value="His_kinase_dom"/>
</dbReference>
<dbReference type="PANTHER" id="PTHR45436">
    <property type="entry name" value="SENSOR HISTIDINE KINASE YKOH"/>
    <property type="match status" value="1"/>
</dbReference>
<evidence type="ECO:0000256" key="11">
    <source>
        <dbReference type="ARBA" id="ARBA00023012"/>
    </source>
</evidence>
<evidence type="ECO:0000256" key="4">
    <source>
        <dbReference type="ARBA" id="ARBA00022553"/>
    </source>
</evidence>
<dbReference type="SUPFAM" id="SSF55874">
    <property type="entry name" value="ATPase domain of HSP90 chaperone/DNA topoisomerase II/histidine kinase"/>
    <property type="match status" value="1"/>
</dbReference>
<dbReference type="InterPro" id="IPR050428">
    <property type="entry name" value="TCS_sensor_his_kinase"/>
</dbReference>
<dbReference type="GO" id="GO:0005524">
    <property type="term" value="F:ATP binding"/>
    <property type="evidence" value="ECO:0007669"/>
    <property type="project" value="UniProtKB-KW"/>
</dbReference>
<evidence type="ECO:0000256" key="8">
    <source>
        <dbReference type="ARBA" id="ARBA00022777"/>
    </source>
</evidence>
<proteinExistence type="predicted"/>
<accession>A0AA95H415</accession>
<feature type="domain" description="Histidine kinase" evidence="14">
    <location>
        <begin position="228"/>
        <end position="441"/>
    </location>
</feature>
<keyword evidence="6 13" id="KW-0812">Transmembrane</keyword>
<dbReference type="EMBL" id="CP124755">
    <property type="protein sequence ID" value="WGZ89455.1"/>
    <property type="molecule type" value="Genomic_DNA"/>
</dbReference>
<dbReference type="GO" id="GO:0000155">
    <property type="term" value="F:phosphorelay sensor kinase activity"/>
    <property type="evidence" value="ECO:0007669"/>
    <property type="project" value="InterPro"/>
</dbReference>
<dbReference type="CDD" id="cd00082">
    <property type="entry name" value="HisKA"/>
    <property type="match status" value="1"/>
</dbReference>
<evidence type="ECO:0000256" key="7">
    <source>
        <dbReference type="ARBA" id="ARBA00022741"/>
    </source>
</evidence>
<dbReference type="InterPro" id="IPR003660">
    <property type="entry name" value="HAMP_dom"/>
</dbReference>
<dbReference type="SMART" id="SM00388">
    <property type="entry name" value="HisKA"/>
    <property type="match status" value="1"/>
</dbReference>
<evidence type="ECO:0000256" key="12">
    <source>
        <dbReference type="ARBA" id="ARBA00023136"/>
    </source>
</evidence>
<dbReference type="Gene3D" id="1.20.5.1040">
    <property type="entry name" value="Sensor protein qsec"/>
    <property type="match status" value="1"/>
</dbReference>
<gene>
    <name evidence="16" type="ORF">QJT80_08005</name>
</gene>
<keyword evidence="5" id="KW-0808">Transferase</keyword>
<name>A0AA95H415_9GAMM</name>
<dbReference type="KEGG" id="tdu:QJT80_08005"/>
<reference evidence="16" key="1">
    <citation type="journal article" date="2023" name="Int. J. Mol. Sci.">
        <title>Metagenomics Revealed a New Genus 'Candidatus Thiocaldithrix dubininis' gen. nov., sp. nov. and a New Species 'Candidatus Thiothrix putei' sp. nov. in the Family Thiotrichaceae, Some Members of Which Have Traits of Both Na+- and H+-Motive Energetics.</title>
        <authorList>
            <person name="Ravin N.V."/>
            <person name="Muntyan M.S."/>
            <person name="Smolyakov D.D."/>
            <person name="Rudenko T.S."/>
            <person name="Beletsky A.V."/>
            <person name="Mardanov A.V."/>
            <person name="Grabovich M.Y."/>
        </authorList>
    </citation>
    <scope>NUCLEOTIDE SEQUENCE</scope>
    <source>
        <strain evidence="16">GKL-01</strain>
    </source>
</reference>
<feature type="domain" description="HAMP" evidence="15">
    <location>
        <begin position="169"/>
        <end position="220"/>
    </location>
</feature>
<dbReference type="Gene3D" id="1.10.287.130">
    <property type="match status" value="1"/>
</dbReference>
<evidence type="ECO:0000256" key="13">
    <source>
        <dbReference type="SAM" id="Phobius"/>
    </source>
</evidence>
<keyword evidence="10 13" id="KW-1133">Transmembrane helix</keyword>
<dbReference type="SUPFAM" id="SSF47384">
    <property type="entry name" value="Homodimeric domain of signal transducing histidine kinase"/>
    <property type="match status" value="1"/>
</dbReference>
<dbReference type="InterPro" id="IPR013727">
    <property type="entry name" value="2CSK_N"/>
</dbReference>
<dbReference type="Pfam" id="PF08521">
    <property type="entry name" value="2CSK_N"/>
    <property type="match status" value="1"/>
</dbReference>
<dbReference type="AlphaFoldDB" id="A0AA95H415"/>
<evidence type="ECO:0000256" key="1">
    <source>
        <dbReference type="ARBA" id="ARBA00000085"/>
    </source>
</evidence>
<dbReference type="InterPro" id="IPR036890">
    <property type="entry name" value="HATPase_C_sf"/>
</dbReference>
<evidence type="ECO:0000256" key="5">
    <source>
        <dbReference type="ARBA" id="ARBA00022679"/>
    </source>
</evidence>
<evidence type="ECO:0000256" key="9">
    <source>
        <dbReference type="ARBA" id="ARBA00022840"/>
    </source>
</evidence>
<keyword evidence="7" id="KW-0547">Nucleotide-binding</keyword>
<dbReference type="Pfam" id="PF02518">
    <property type="entry name" value="HATPase_c"/>
    <property type="match status" value="1"/>
</dbReference>
<dbReference type="GO" id="GO:0005886">
    <property type="term" value="C:plasma membrane"/>
    <property type="evidence" value="ECO:0007669"/>
    <property type="project" value="TreeGrafter"/>
</dbReference>
<evidence type="ECO:0000256" key="6">
    <source>
        <dbReference type="ARBA" id="ARBA00022692"/>
    </source>
</evidence>
<dbReference type="PRINTS" id="PR00344">
    <property type="entry name" value="BCTRLSENSOR"/>
</dbReference>